<evidence type="ECO:0000256" key="4">
    <source>
        <dbReference type="ARBA" id="ARBA00022618"/>
    </source>
</evidence>
<dbReference type="GO" id="GO:0000776">
    <property type="term" value="C:kinetochore"/>
    <property type="evidence" value="ECO:0007669"/>
    <property type="project" value="TreeGrafter"/>
</dbReference>
<feature type="compositionally biased region" description="Basic and acidic residues" evidence="9">
    <location>
        <begin position="564"/>
        <end position="583"/>
    </location>
</feature>
<comment type="similarity">
    <text evidence="2">Belongs to the MAD1 family.</text>
</comment>
<dbReference type="Proteomes" id="UP000565441">
    <property type="component" value="Unassembled WGS sequence"/>
</dbReference>
<evidence type="ECO:0000256" key="5">
    <source>
        <dbReference type="ARBA" id="ARBA00022776"/>
    </source>
</evidence>
<reference evidence="10 11" key="1">
    <citation type="journal article" date="2020" name="ISME J.">
        <title>Uncovering the hidden diversity of litter-decomposition mechanisms in mushroom-forming fungi.</title>
        <authorList>
            <person name="Floudas D."/>
            <person name="Bentzer J."/>
            <person name="Ahren D."/>
            <person name="Johansson T."/>
            <person name="Persson P."/>
            <person name="Tunlid A."/>
        </authorList>
    </citation>
    <scope>NUCLEOTIDE SEQUENCE [LARGE SCALE GENOMIC DNA]</scope>
    <source>
        <strain evidence="10 11">CBS 661.87</strain>
    </source>
</reference>
<evidence type="ECO:0000256" key="7">
    <source>
        <dbReference type="ARBA" id="ARBA00023306"/>
    </source>
</evidence>
<evidence type="ECO:0000313" key="10">
    <source>
        <dbReference type="EMBL" id="KAF5378059.1"/>
    </source>
</evidence>
<dbReference type="GO" id="GO:0051301">
    <property type="term" value="P:cell division"/>
    <property type="evidence" value="ECO:0007669"/>
    <property type="project" value="UniProtKB-KW"/>
</dbReference>
<feature type="compositionally biased region" description="Gly residues" evidence="9">
    <location>
        <begin position="1"/>
        <end position="11"/>
    </location>
</feature>
<feature type="region of interest" description="Disordered" evidence="9">
    <location>
        <begin position="1"/>
        <end position="32"/>
    </location>
</feature>
<dbReference type="OrthoDB" id="331602at2759"/>
<feature type="compositionally biased region" description="Low complexity" evidence="9">
    <location>
        <begin position="425"/>
        <end position="441"/>
    </location>
</feature>
<comment type="caution">
    <text evidence="10">The sequence shown here is derived from an EMBL/GenBank/DDBJ whole genome shotgun (WGS) entry which is preliminary data.</text>
</comment>
<feature type="region of interest" description="Disordered" evidence="9">
    <location>
        <begin position="334"/>
        <end position="358"/>
    </location>
</feature>
<evidence type="ECO:0000256" key="6">
    <source>
        <dbReference type="ARBA" id="ARBA00023242"/>
    </source>
</evidence>
<dbReference type="Gene3D" id="6.10.250.90">
    <property type="match status" value="1"/>
</dbReference>
<feature type="region of interest" description="Disordered" evidence="9">
    <location>
        <begin position="142"/>
        <end position="178"/>
    </location>
</feature>
<feature type="compositionally biased region" description="Gly residues" evidence="9">
    <location>
        <begin position="830"/>
        <end position="847"/>
    </location>
</feature>
<proteinExistence type="inferred from homology"/>
<feature type="coiled-coil region" evidence="8">
    <location>
        <begin position="217"/>
        <end position="290"/>
    </location>
</feature>
<feature type="region of interest" description="Disordered" evidence="9">
    <location>
        <begin position="612"/>
        <end position="638"/>
    </location>
</feature>
<dbReference type="PANTHER" id="PTHR23168:SF0">
    <property type="entry name" value="MITOTIC SPINDLE ASSEMBLY CHECKPOINT PROTEIN MAD1"/>
    <property type="match status" value="1"/>
</dbReference>
<dbReference type="Gene3D" id="3.30.457.60">
    <property type="match status" value="1"/>
</dbReference>
<dbReference type="PANTHER" id="PTHR23168">
    <property type="entry name" value="MITOTIC SPINDLE ASSEMBLY CHECKPOINT PROTEIN MAD1 MITOTIC ARREST DEFICIENT-LIKE PROTEIN 1"/>
    <property type="match status" value="1"/>
</dbReference>
<feature type="region of interest" description="Disordered" evidence="9">
    <location>
        <begin position="826"/>
        <end position="847"/>
    </location>
</feature>
<keyword evidence="6" id="KW-0539">Nucleus</keyword>
<sequence>MGTGRGKGGAGEQRTKPSMKRSVVVGDGGKDDGGDVKVAKDAVDEADHLCVGPDDVALVLGVELDVVRVHLICVGRKVSEGRGGQRRGTRTVESLGGVCGGPGNLERIANAIADIVGGRLRLWRAVVVVFDVGESTTTFFVMNDDKRPSTTPTTATNRSSNDDKLRPSTSTTTATKRSSFAAELRSSVTPAKRVQVFTSSLSHASLERQLVAAHSTKVDLDAKLRDREATIDRLERDRRWLADREAAEREEKERERAVWDDEKRTLTADLRALRTALSALRESHADLEDTHAALTRSSAHAAAAHKAQLATLTHRTSLLEDELTHTRALLDQRAAAAPDSDPFDAPSAPSPSQPQAHPDNALILSELQNQTTHLRTLERTNTLLSTELATLRARATSVAVLQEQKLALETRLRAMEPLRRRVAELEAAAASSPPAPSSSSLPPTPTHTHTDPGTATSTPPRAPPITQTHALASLRLAHATLLASTGTLTSELAAARAELADLGTALGAAEARVGELEGEKGALEEALGRARAGTEAAEGEGRFLRGLVASYAAEAQAQVGEEWQEGKEGQGKEQGREREREVQAQRVAHLEGLVDEYRAMNARLNAELDARGGAGASAGAHDTKPADASPSSDREKEAQLHELEQRLETATASIDALEQELFELRGEMAGGRHVPPGTRVLQLRDNPASQWASTRQEALDGLRKENEALLRRLAELGPGGGAAQHSSLVLRSESESETEGQEGAGLVPRASYELLQRANATLEETLRQREKRLLRLQQVYNAKGAEFRDAIASVLGVKLVFKPNGQVRVTSVFDLGASFVFAPARSSPGQGSGHGGQGQGGQGGQGGEMRMQLVAQGEGGPQDLPDLMQFWIGKEQCLPGFMASVTLECYENAKRAEREGGGVVVVGS</sequence>
<evidence type="ECO:0000256" key="1">
    <source>
        <dbReference type="ARBA" id="ARBA00004123"/>
    </source>
</evidence>
<keyword evidence="5" id="KW-0498">Mitosis</keyword>
<feature type="coiled-coil region" evidence="8">
    <location>
        <begin position="492"/>
        <end position="526"/>
    </location>
</feature>
<accession>A0A8H5H7G5</accession>
<feature type="compositionally biased region" description="Low complexity" evidence="9">
    <location>
        <begin position="334"/>
        <end position="347"/>
    </location>
</feature>
<feature type="compositionally biased region" description="Polar residues" evidence="9">
    <location>
        <begin position="149"/>
        <end position="159"/>
    </location>
</feature>
<evidence type="ECO:0000256" key="8">
    <source>
        <dbReference type="SAM" id="Coils"/>
    </source>
</evidence>
<evidence type="ECO:0000256" key="2">
    <source>
        <dbReference type="ARBA" id="ARBA00008029"/>
    </source>
</evidence>
<feature type="region of interest" description="Disordered" evidence="9">
    <location>
        <begin position="716"/>
        <end position="746"/>
    </location>
</feature>
<dbReference type="GO" id="GO:0005635">
    <property type="term" value="C:nuclear envelope"/>
    <property type="evidence" value="ECO:0007669"/>
    <property type="project" value="TreeGrafter"/>
</dbReference>
<dbReference type="GO" id="GO:0072686">
    <property type="term" value="C:mitotic spindle"/>
    <property type="evidence" value="ECO:0007669"/>
    <property type="project" value="TreeGrafter"/>
</dbReference>
<evidence type="ECO:0000256" key="9">
    <source>
        <dbReference type="SAM" id="MobiDB-lite"/>
    </source>
</evidence>
<protein>
    <recommendedName>
        <fullName evidence="3">Spindle assembly checkpoint component MAD1</fullName>
    </recommendedName>
</protein>
<dbReference type="GO" id="GO:0007094">
    <property type="term" value="P:mitotic spindle assembly checkpoint signaling"/>
    <property type="evidence" value="ECO:0007669"/>
    <property type="project" value="InterPro"/>
</dbReference>
<dbReference type="SUPFAM" id="SSF75704">
    <property type="entry name" value="Mitotic arrest deficient-like 1, Mad1"/>
    <property type="match status" value="1"/>
</dbReference>
<feature type="region of interest" description="Disordered" evidence="9">
    <location>
        <begin position="559"/>
        <end position="583"/>
    </location>
</feature>
<dbReference type="AlphaFoldDB" id="A0A8H5H7G5"/>
<feature type="region of interest" description="Disordered" evidence="9">
    <location>
        <begin position="425"/>
        <end position="465"/>
    </location>
</feature>
<comment type="subcellular location">
    <subcellularLocation>
        <location evidence="1">Nucleus</location>
    </subcellularLocation>
</comment>
<dbReference type="InterPro" id="IPR008672">
    <property type="entry name" value="Mad1"/>
</dbReference>
<dbReference type="Pfam" id="PF05557">
    <property type="entry name" value="MAD"/>
    <property type="match status" value="1"/>
</dbReference>
<keyword evidence="4" id="KW-0132">Cell division</keyword>
<keyword evidence="8" id="KW-0175">Coiled coil</keyword>
<keyword evidence="11" id="KW-1185">Reference proteome</keyword>
<gene>
    <name evidence="10" type="ORF">D9615_007504</name>
</gene>
<dbReference type="GO" id="GO:0051315">
    <property type="term" value="P:attachment of mitotic spindle microtubules to kinetochore"/>
    <property type="evidence" value="ECO:0007669"/>
    <property type="project" value="TreeGrafter"/>
</dbReference>
<feature type="coiled-coil region" evidence="8">
    <location>
        <begin position="752"/>
        <end position="779"/>
    </location>
</feature>
<name>A0A8H5H7G5_9AGAR</name>
<organism evidence="10 11">
    <name type="scientific">Tricholomella constricta</name>
    <dbReference type="NCBI Taxonomy" id="117010"/>
    <lineage>
        <taxon>Eukaryota</taxon>
        <taxon>Fungi</taxon>
        <taxon>Dikarya</taxon>
        <taxon>Basidiomycota</taxon>
        <taxon>Agaricomycotina</taxon>
        <taxon>Agaricomycetes</taxon>
        <taxon>Agaricomycetidae</taxon>
        <taxon>Agaricales</taxon>
        <taxon>Tricholomatineae</taxon>
        <taxon>Lyophyllaceae</taxon>
        <taxon>Tricholomella</taxon>
    </lineage>
</organism>
<evidence type="ECO:0000256" key="3">
    <source>
        <dbReference type="ARBA" id="ARBA00022019"/>
    </source>
</evidence>
<feature type="compositionally biased region" description="Low complexity" evidence="9">
    <location>
        <begin position="168"/>
        <end position="178"/>
    </location>
</feature>
<evidence type="ECO:0000313" key="11">
    <source>
        <dbReference type="Proteomes" id="UP000565441"/>
    </source>
</evidence>
<dbReference type="EMBL" id="JAACJP010000021">
    <property type="protein sequence ID" value="KAF5378059.1"/>
    <property type="molecule type" value="Genomic_DNA"/>
</dbReference>
<keyword evidence="7" id="KW-0131">Cell cycle</keyword>